<dbReference type="EMBL" id="JAKKPZ010000057">
    <property type="protein sequence ID" value="KAI1705332.1"/>
    <property type="molecule type" value="Genomic_DNA"/>
</dbReference>
<name>A0AAD4MU22_9BILA</name>
<dbReference type="Proteomes" id="UP001201812">
    <property type="component" value="Unassembled WGS sequence"/>
</dbReference>
<comment type="caution">
    <text evidence="3">The sequence shown here is derived from an EMBL/GenBank/DDBJ whole genome shotgun (WGS) entry which is preliminary data.</text>
</comment>
<feature type="compositionally biased region" description="Acidic residues" evidence="1">
    <location>
        <begin position="227"/>
        <end position="236"/>
    </location>
</feature>
<keyword evidence="2" id="KW-0732">Signal</keyword>
<feature type="compositionally biased region" description="Acidic residues" evidence="1">
    <location>
        <begin position="190"/>
        <end position="202"/>
    </location>
</feature>
<reference evidence="3" key="1">
    <citation type="submission" date="2022-01" db="EMBL/GenBank/DDBJ databases">
        <title>Genome Sequence Resource for Two Populations of Ditylenchus destructor, the Migratory Endoparasitic Phytonematode.</title>
        <authorList>
            <person name="Zhang H."/>
            <person name="Lin R."/>
            <person name="Xie B."/>
        </authorList>
    </citation>
    <scope>NUCLEOTIDE SEQUENCE</scope>
    <source>
        <strain evidence="3">BazhouSP</strain>
    </source>
</reference>
<feature type="compositionally biased region" description="Acidic residues" evidence="1">
    <location>
        <begin position="141"/>
        <end position="153"/>
    </location>
</feature>
<feature type="region of interest" description="Disordered" evidence="1">
    <location>
        <begin position="95"/>
        <end position="166"/>
    </location>
</feature>
<feature type="compositionally biased region" description="Acidic residues" evidence="1">
    <location>
        <begin position="100"/>
        <end position="110"/>
    </location>
</feature>
<feature type="region of interest" description="Disordered" evidence="1">
    <location>
        <begin position="178"/>
        <end position="245"/>
    </location>
</feature>
<organism evidence="3 4">
    <name type="scientific">Ditylenchus destructor</name>
    <dbReference type="NCBI Taxonomy" id="166010"/>
    <lineage>
        <taxon>Eukaryota</taxon>
        <taxon>Metazoa</taxon>
        <taxon>Ecdysozoa</taxon>
        <taxon>Nematoda</taxon>
        <taxon>Chromadorea</taxon>
        <taxon>Rhabditida</taxon>
        <taxon>Tylenchina</taxon>
        <taxon>Tylenchomorpha</taxon>
        <taxon>Sphaerularioidea</taxon>
        <taxon>Anguinidae</taxon>
        <taxon>Anguininae</taxon>
        <taxon>Ditylenchus</taxon>
    </lineage>
</organism>
<evidence type="ECO:0000256" key="2">
    <source>
        <dbReference type="SAM" id="SignalP"/>
    </source>
</evidence>
<gene>
    <name evidence="3" type="ORF">DdX_13647</name>
</gene>
<evidence type="ECO:0000313" key="4">
    <source>
        <dbReference type="Proteomes" id="UP001201812"/>
    </source>
</evidence>
<feature type="chain" id="PRO_5042246383" description="ShKT domain-containing protein" evidence="2">
    <location>
        <begin position="19"/>
        <end position="334"/>
    </location>
</feature>
<keyword evidence="4" id="KW-1185">Reference proteome</keyword>
<dbReference type="AlphaFoldDB" id="A0AAD4MU22"/>
<evidence type="ECO:0000256" key="1">
    <source>
        <dbReference type="SAM" id="MobiDB-lite"/>
    </source>
</evidence>
<feature type="signal peptide" evidence="2">
    <location>
        <begin position="1"/>
        <end position="18"/>
    </location>
</feature>
<evidence type="ECO:0000313" key="3">
    <source>
        <dbReference type="EMBL" id="KAI1705332.1"/>
    </source>
</evidence>
<evidence type="ECO:0008006" key="5">
    <source>
        <dbReference type="Google" id="ProtNLM"/>
    </source>
</evidence>
<protein>
    <recommendedName>
        <fullName evidence="5">ShKT domain-containing protein</fullName>
    </recommendedName>
</protein>
<accession>A0AAD4MU22</accession>
<proteinExistence type="predicted"/>
<sequence>MKLILLFVSALLLLFVHSSEIPVDESGLPDPEVINHERPTLRGSEATSGSACEDQSIYCTKFHEMLEYQCDDRHFGDAIRKACPATCIECTSDGGSSEFNMEDSSDENQESDASSGLDDSPVGINQKPRIPMSGNLFMGVGEDEDGDQEDDSLEPVGGPMDDAISMDDVPKTKILDEAAPSADPDIGVDVLDEQNPLDEDLSDFGTPWSDLDEAQADAKEKLAKGEDDADETEEEEPVKKPQWLKLDSLEEFEQRNLKKKQQDQVQDMSAWRNERIYREPPHHGGVESSDLDVSSMEKLVMRPKDKSVPDYGQGYVPVLHRAGLAPNSRPLRFY</sequence>
<feature type="compositionally biased region" description="Basic and acidic residues" evidence="1">
    <location>
        <begin position="216"/>
        <end position="226"/>
    </location>
</feature>